<dbReference type="AlphaFoldDB" id="A0A1G8BDP4"/>
<keyword evidence="7" id="KW-1185">Reference proteome</keyword>
<dbReference type="SUPFAM" id="SSF52096">
    <property type="entry name" value="ClpP/crotonase"/>
    <property type="match status" value="1"/>
</dbReference>
<evidence type="ECO:0000313" key="7">
    <source>
        <dbReference type="Proteomes" id="UP000826616"/>
    </source>
</evidence>
<name>A0A1G8BDP4_ANETH</name>
<dbReference type="RefSeq" id="WP_057897176.1">
    <property type="nucleotide sequence ID" value="NZ_CP080764.1"/>
</dbReference>
<dbReference type="Proteomes" id="UP000826616">
    <property type="component" value="Chromosome"/>
</dbReference>
<dbReference type="GO" id="GO:0016836">
    <property type="term" value="F:hydro-lyase activity"/>
    <property type="evidence" value="ECO:0007669"/>
    <property type="project" value="UniProtKB-ARBA"/>
</dbReference>
<dbReference type="GO" id="GO:0006635">
    <property type="term" value="P:fatty acid beta-oxidation"/>
    <property type="evidence" value="ECO:0007669"/>
    <property type="project" value="TreeGrafter"/>
</dbReference>
<dbReference type="Proteomes" id="UP000198956">
    <property type="component" value="Unassembled WGS sequence"/>
</dbReference>
<dbReference type="GeneID" id="97139798"/>
<dbReference type="FunFam" id="1.10.12.10:FF:000001">
    <property type="entry name" value="Probable enoyl-CoA hydratase, mitochondrial"/>
    <property type="match status" value="1"/>
</dbReference>
<reference evidence="4 7" key="2">
    <citation type="submission" date="2021-08" db="EMBL/GenBank/DDBJ databases">
        <title>Complete genome sequence of the strain Aneurinibacillus thermoaerophilus CCM 8960.</title>
        <authorList>
            <person name="Musilova J."/>
            <person name="Kourilova X."/>
            <person name="Pernicova I."/>
            <person name="Bezdicek M."/>
            <person name="Lengerova M."/>
            <person name="Obruca S."/>
            <person name="Sedlar K."/>
        </authorList>
    </citation>
    <scope>NUCLEOTIDE SEQUENCE [LARGE SCALE GENOMIC DNA]</scope>
    <source>
        <strain evidence="4 7">CCM 8960</strain>
    </source>
</reference>
<dbReference type="EMBL" id="CP080764">
    <property type="protein sequence ID" value="QYY42859.1"/>
    <property type="molecule type" value="Genomic_DNA"/>
</dbReference>
<dbReference type="OrthoDB" id="254175at2"/>
<evidence type="ECO:0000313" key="5">
    <source>
        <dbReference type="EMBL" id="SDH31362.1"/>
    </source>
</evidence>
<dbReference type="PANTHER" id="PTHR11941:SF54">
    <property type="entry name" value="ENOYL-COA HYDRATASE, MITOCHONDRIAL"/>
    <property type="match status" value="1"/>
</dbReference>
<keyword evidence="2" id="KW-0456">Lyase</keyword>
<dbReference type="InterPro" id="IPR014748">
    <property type="entry name" value="Enoyl-CoA_hydra_C"/>
</dbReference>
<sequence>MKVTWEVDNRLGLITIDAPPVNALNKAFFKQMDEILHTIGDSCDVVVICGAGDKAFVAGADIKEFPELKKEDGIELCRRGQRIFQRIAELKQPVIAAIDGFALGGGLELALACDFRVASRKSQLGLPEVKLGIIPGYGGTQRLARLVGPGKAKQLIFSGEFISAEEAYRIGLVEILVEENALEEAKRWAGIIMKRGPLAVRAAKRVIDDGLRASLSEGLEMEAQAFGEICLTEDKNEGVAAFFERREPRFQNK</sequence>
<comment type="similarity">
    <text evidence="1 3">Belongs to the enoyl-CoA hydratase/isomerase family.</text>
</comment>
<gene>
    <name evidence="4" type="ORF">K3F53_00295</name>
    <name evidence="5" type="ORF">SAMN04489735_101923</name>
</gene>
<protein>
    <submittedName>
        <fullName evidence="4 5">Enoyl-CoA hydratase</fullName>
    </submittedName>
</protein>
<dbReference type="Gene3D" id="1.10.12.10">
    <property type="entry name" value="Lyase 2-enoyl-coa Hydratase, Chain A, domain 2"/>
    <property type="match status" value="1"/>
</dbReference>
<dbReference type="Gene3D" id="3.90.226.10">
    <property type="entry name" value="2-enoyl-CoA Hydratase, Chain A, domain 1"/>
    <property type="match status" value="1"/>
</dbReference>
<dbReference type="FunFam" id="3.90.226.10:FF:000009">
    <property type="entry name" value="Carnitinyl-CoA dehydratase"/>
    <property type="match status" value="1"/>
</dbReference>
<dbReference type="PROSITE" id="PS00166">
    <property type="entry name" value="ENOYL_COA_HYDRATASE"/>
    <property type="match status" value="1"/>
</dbReference>
<dbReference type="PANTHER" id="PTHR11941">
    <property type="entry name" value="ENOYL-COA HYDRATASE-RELATED"/>
    <property type="match status" value="1"/>
</dbReference>
<dbReference type="EMBL" id="FNDE01000019">
    <property type="protein sequence ID" value="SDH31362.1"/>
    <property type="molecule type" value="Genomic_DNA"/>
</dbReference>
<evidence type="ECO:0000313" key="6">
    <source>
        <dbReference type="Proteomes" id="UP000198956"/>
    </source>
</evidence>
<accession>A0A1G8BDP4</accession>
<dbReference type="InterPro" id="IPR001753">
    <property type="entry name" value="Enoyl-CoA_hydra/iso"/>
</dbReference>
<dbReference type="InterPro" id="IPR029045">
    <property type="entry name" value="ClpP/crotonase-like_dom_sf"/>
</dbReference>
<dbReference type="CDD" id="cd06558">
    <property type="entry name" value="crotonase-like"/>
    <property type="match status" value="1"/>
</dbReference>
<evidence type="ECO:0000313" key="4">
    <source>
        <dbReference type="EMBL" id="QYY42859.1"/>
    </source>
</evidence>
<evidence type="ECO:0000256" key="1">
    <source>
        <dbReference type="ARBA" id="ARBA00005254"/>
    </source>
</evidence>
<proteinExistence type="inferred from homology"/>
<evidence type="ECO:0000256" key="2">
    <source>
        <dbReference type="ARBA" id="ARBA00023239"/>
    </source>
</evidence>
<organism evidence="5 6">
    <name type="scientific">Aneurinibacillus thermoaerophilus</name>
    <dbReference type="NCBI Taxonomy" id="143495"/>
    <lineage>
        <taxon>Bacteria</taxon>
        <taxon>Bacillati</taxon>
        <taxon>Bacillota</taxon>
        <taxon>Bacilli</taxon>
        <taxon>Bacillales</taxon>
        <taxon>Paenibacillaceae</taxon>
        <taxon>Aneurinibacillus group</taxon>
        <taxon>Aneurinibacillus</taxon>
    </lineage>
</organism>
<dbReference type="Pfam" id="PF00378">
    <property type="entry name" value="ECH_1"/>
    <property type="match status" value="1"/>
</dbReference>
<dbReference type="InterPro" id="IPR018376">
    <property type="entry name" value="Enoyl-CoA_hyd/isom_CS"/>
</dbReference>
<evidence type="ECO:0000256" key="3">
    <source>
        <dbReference type="RuleBase" id="RU003707"/>
    </source>
</evidence>
<reference evidence="5 6" key="1">
    <citation type="submission" date="2016-10" db="EMBL/GenBank/DDBJ databases">
        <authorList>
            <person name="de Groot N.N."/>
        </authorList>
    </citation>
    <scope>NUCLEOTIDE SEQUENCE [LARGE SCALE GENOMIC DNA]</scope>
    <source>
        <strain evidence="5 6">L 420-91</strain>
    </source>
</reference>